<protein>
    <submittedName>
        <fullName evidence="2">Uncharacterized protein</fullName>
    </submittedName>
</protein>
<organism evidence="2 3">
    <name type="scientific">Phaeospirillum tilakii</name>
    <dbReference type="NCBI Taxonomy" id="741673"/>
    <lineage>
        <taxon>Bacteria</taxon>
        <taxon>Pseudomonadati</taxon>
        <taxon>Pseudomonadota</taxon>
        <taxon>Alphaproteobacteria</taxon>
        <taxon>Rhodospirillales</taxon>
        <taxon>Rhodospirillaceae</taxon>
        <taxon>Phaeospirillum</taxon>
    </lineage>
</organism>
<evidence type="ECO:0000313" key="3">
    <source>
        <dbReference type="Proteomes" id="UP001597296"/>
    </source>
</evidence>
<keyword evidence="1" id="KW-0732">Signal</keyword>
<proteinExistence type="predicted"/>
<dbReference type="EMBL" id="JBHUIY010000036">
    <property type="protein sequence ID" value="MFD2235124.1"/>
    <property type="molecule type" value="Genomic_DNA"/>
</dbReference>
<dbReference type="Proteomes" id="UP001597296">
    <property type="component" value="Unassembled WGS sequence"/>
</dbReference>
<keyword evidence="3" id="KW-1185">Reference proteome</keyword>
<name>A0ABW5CCV9_9PROT</name>
<dbReference type="RefSeq" id="WP_377318011.1">
    <property type="nucleotide sequence ID" value="NZ_JBHUIY010000036.1"/>
</dbReference>
<reference evidence="3" key="1">
    <citation type="journal article" date="2019" name="Int. J. Syst. Evol. Microbiol.">
        <title>The Global Catalogue of Microorganisms (GCM) 10K type strain sequencing project: providing services to taxonomists for standard genome sequencing and annotation.</title>
        <authorList>
            <consortium name="The Broad Institute Genomics Platform"/>
            <consortium name="The Broad Institute Genome Sequencing Center for Infectious Disease"/>
            <person name="Wu L."/>
            <person name="Ma J."/>
        </authorList>
    </citation>
    <scope>NUCLEOTIDE SEQUENCE [LARGE SCALE GENOMIC DNA]</scope>
    <source>
        <strain evidence="3">KCTC 15012</strain>
    </source>
</reference>
<feature type="chain" id="PRO_5045104454" evidence="1">
    <location>
        <begin position="25"/>
        <end position="234"/>
    </location>
</feature>
<gene>
    <name evidence="2" type="ORF">ACFSNB_15025</name>
</gene>
<feature type="signal peptide" evidence="1">
    <location>
        <begin position="1"/>
        <end position="24"/>
    </location>
</feature>
<evidence type="ECO:0000313" key="2">
    <source>
        <dbReference type="EMBL" id="MFD2235124.1"/>
    </source>
</evidence>
<comment type="caution">
    <text evidence="2">The sequence shown here is derived from an EMBL/GenBank/DDBJ whole genome shotgun (WGS) entry which is preliminary data.</text>
</comment>
<accession>A0ABW5CCV9</accession>
<evidence type="ECO:0000256" key="1">
    <source>
        <dbReference type="SAM" id="SignalP"/>
    </source>
</evidence>
<sequence>MADGKIIGAAVAAILLLGAPAASADALADYEAGLRAAAVVTPAFQVRLAIPPAGETVEVVSFARPDEIPVDARGFEVWVSLPRELRNACAGAANPALRLQQVLGLPYQPTNNVIKTLSVKRASLFRPCLGGGGLDDSQCGLGRIPPLADNATAEEQRRLYFLASQVWDSHRQGFARTGAVSGAYPYGGFPFTGMGWTYDWSPANPSHVGVAEFVVPRDAAVTTVGVTSPADFCR</sequence>